<dbReference type="Proteomes" id="UP000887581">
    <property type="component" value="Unplaced"/>
</dbReference>
<reference evidence="2" key="1">
    <citation type="submission" date="2022-11" db="UniProtKB">
        <authorList>
            <consortium name="WormBaseParasite"/>
        </authorList>
    </citation>
    <scope>IDENTIFICATION</scope>
</reference>
<proteinExistence type="predicted"/>
<dbReference type="AlphaFoldDB" id="A0A915PID1"/>
<dbReference type="WBParaSite" id="sdigi.contig18.g1637.t1">
    <property type="protein sequence ID" value="sdigi.contig18.g1637.t1"/>
    <property type="gene ID" value="sdigi.contig18.g1637"/>
</dbReference>
<evidence type="ECO:0000313" key="1">
    <source>
        <dbReference type="Proteomes" id="UP000887581"/>
    </source>
</evidence>
<keyword evidence="1" id="KW-1185">Reference proteome</keyword>
<sequence>MIIRPKGHSKLVSDGAQRIRIGVNEEKGSPHVRYSTDRFSGVKKSRHSCTDIANIIIMCIIREYKPSVARVLHRRLLRSVLPCTPSVASRCVLSDASMLQIPTVSPRMQLRRFLQRSSIIPAAVKSNNTYGEDGKECAAIRGAEPQSQDPTVPRKETGQRDQQLYYLLLPWKIENNLPQPKAGSLCSVELMPGEYGYGCRMTNTSVTCLLLGSKLNRRCAAVTIQYQKCHPVCTLEITASECEVGKYKGRENDKCSNLIGQCQSGNDQDDKSLMYEGNVEQVL</sequence>
<evidence type="ECO:0000313" key="2">
    <source>
        <dbReference type="WBParaSite" id="sdigi.contig18.g1637.t1"/>
    </source>
</evidence>
<accession>A0A915PID1</accession>
<protein>
    <submittedName>
        <fullName evidence="2">Uncharacterized protein</fullName>
    </submittedName>
</protein>
<organism evidence="1 2">
    <name type="scientific">Setaria digitata</name>
    <dbReference type="NCBI Taxonomy" id="48799"/>
    <lineage>
        <taxon>Eukaryota</taxon>
        <taxon>Metazoa</taxon>
        <taxon>Ecdysozoa</taxon>
        <taxon>Nematoda</taxon>
        <taxon>Chromadorea</taxon>
        <taxon>Rhabditida</taxon>
        <taxon>Spirurina</taxon>
        <taxon>Spiruromorpha</taxon>
        <taxon>Filarioidea</taxon>
        <taxon>Setariidae</taxon>
        <taxon>Setaria</taxon>
    </lineage>
</organism>
<name>A0A915PID1_9BILA</name>